<keyword evidence="5 8" id="KW-0812">Transmembrane</keyword>
<evidence type="ECO:0000259" key="9">
    <source>
        <dbReference type="Pfam" id="PF13231"/>
    </source>
</evidence>
<comment type="caution">
    <text evidence="10">The sequence shown here is derived from an EMBL/GenBank/DDBJ whole genome shotgun (WGS) entry which is preliminary data.</text>
</comment>
<sequence>MLVVHRLTGGLRPYLALSLLCLVLYLPGLAALPAMDRDESRFVQATRQMLETGDYVRIQFQDEMRAKKPAGTYWLQAAAVKALSHASSTELWPYRLPSALAAWAAVLMTFAFGRSLVGDRPALLAGVLLAGSLMLTLEAHQGKSDALLLACAVAAQGTLARFYVGAKAREAMGGGGSSCGTGSCGTGSGAPTSANSMMMPGTAEALAFWLAQGVAILIKGPVVPMISLLTLLTLWAADRHVRWFVAMKPLMGTIVAAAIAAPWFAAVSNATDGAFVGEAVKGDLLPKLLGAQESHGGIPGLYLLLASATFWPASMVLWPVVAKLWSHRKRLAYRVLLAWAVPTWLMFELIPTKLPHYVLPAFPALALMIGAMACEGAEVFRHRAAKAWYAVWVLIGLALAAAMVILPIKFGDGFDPLTVPAAIGITLATVLPAVLAWRGQIVTAILALSLTAAATYPVAFQGVAPSLDHLFLSRSAARIVGTVGSDGPVAAAGYSEPSLVFMLGTDTRFTDGAGAASHLAAHRRTLAVVSDRELPAFFAAATQAGLETEEFGRIDGLNYSRGKPTTLVVLGVKNP</sequence>
<evidence type="ECO:0000256" key="4">
    <source>
        <dbReference type="ARBA" id="ARBA00022679"/>
    </source>
</evidence>
<dbReference type="InterPro" id="IPR038731">
    <property type="entry name" value="RgtA/B/C-like"/>
</dbReference>
<proteinExistence type="predicted"/>
<gene>
    <name evidence="10" type="ORF">G4223_01260</name>
</gene>
<evidence type="ECO:0000313" key="10">
    <source>
        <dbReference type="EMBL" id="NFV78745.1"/>
    </source>
</evidence>
<dbReference type="EMBL" id="JAAIYP010000004">
    <property type="protein sequence ID" value="NFV78745.1"/>
    <property type="molecule type" value="Genomic_DNA"/>
</dbReference>
<feature type="transmembrane region" description="Helical" evidence="8">
    <location>
        <begin position="96"/>
        <end position="116"/>
    </location>
</feature>
<keyword evidence="11" id="KW-1185">Reference proteome</keyword>
<keyword evidence="4 10" id="KW-0808">Transferase</keyword>
<dbReference type="AlphaFoldDB" id="A0A7C9QRE8"/>
<dbReference type="GO" id="GO:0016763">
    <property type="term" value="F:pentosyltransferase activity"/>
    <property type="evidence" value="ECO:0007669"/>
    <property type="project" value="TreeGrafter"/>
</dbReference>
<dbReference type="PANTHER" id="PTHR33908:SF3">
    <property type="entry name" value="UNDECAPRENYL PHOSPHATE-ALPHA-4-AMINO-4-DEOXY-L-ARABINOSE ARABINOSYL TRANSFERASE"/>
    <property type="match status" value="1"/>
</dbReference>
<feature type="transmembrane region" description="Helical" evidence="8">
    <location>
        <begin position="444"/>
        <end position="464"/>
    </location>
</feature>
<feature type="domain" description="Glycosyltransferase RgtA/B/C/D-like" evidence="9">
    <location>
        <begin position="68"/>
        <end position="161"/>
    </location>
</feature>
<feature type="transmembrane region" description="Helical" evidence="8">
    <location>
        <begin position="333"/>
        <end position="351"/>
    </location>
</feature>
<feature type="transmembrane region" description="Helical" evidence="8">
    <location>
        <begin position="301"/>
        <end position="321"/>
    </location>
</feature>
<feature type="transmembrane region" description="Helical" evidence="8">
    <location>
        <begin position="249"/>
        <end position="266"/>
    </location>
</feature>
<name>A0A7C9QRE8_9PROT</name>
<dbReference type="InterPro" id="IPR050297">
    <property type="entry name" value="LipidA_mod_glycosyltrf_83"/>
</dbReference>
<evidence type="ECO:0000256" key="6">
    <source>
        <dbReference type="ARBA" id="ARBA00022989"/>
    </source>
</evidence>
<dbReference type="GO" id="GO:0009103">
    <property type="term" value="P:lipopolysaccharide biosynthetic process"/>
    <property type="evidence" value="ECO:0007669"/>
    <property type="project" value="TreeGrafter"/>
</dbReference>
<reference evidence="10 11" key="1">
    <citation type="submission" date="2020-02" db="EMBL/GenBank/DDBJ databases">
        <authorList>
            <person name="Dziuba M."/>
            <person name="Kuznetsov B."/>
            <person name="Mardanov A."/>
            <person name="Ravin N."/>
            <person name="Grouzdev D."/>
        </authorList>
    </citation>
    <scope>NUCLEOTIDE SEQUENCE [LARGE SCALE GENOMIC DNA]</scope>
    <source>
        <strain evidence="10 11">SpK</strain>
    </source>
</reference>
<evidence type="ECO:0000256" key="7">
    <source>
        <dbReference type="ARBA" id="ARBA00023136"/>
    </source>
</evidence>
<dbReference type="GO" id="GO:0005886">
    <property type="term" value="C:plasma membrane"/>
    <property type="evidence" value="ECO:0007669"/>
    <property type="project" value="UniProtKB-SubCell"/>
</dbReference>
<keyword evidence="6 8" id="KW-1133">Transmembrane helix</keyword>
<dbReference type="Pfam" id="PF13231">
    <property type="entry name" value="PMT_2"/>
    <property type="match status" value="1"/>
</dbReference>
<dbReference type="GO" id="GO:0010041">
    <property type="term" value="P:response to iron(III) ion"/>
    <property type="evidence" value="ECO:0007669"/>
    <property type="project" value="TreeGrafter"/>
</dbReference>
<evidence type="ECO:0000313" key="11">
    <source>
        <dbReference type="Proteomes" id="UP000480684"/>
    </source>
</evidence>
<keyword evidence="7 8" id="KW-0472">Membrane</keyword>
<feature type="transmembrane region" description="Helical" evidence="8">
    <location>
        <begin position="122"/>
        <end position="139"/>
    </location>
</feature>
<dbReference type="PANTHER" id="PTHR33908">
    <property type="entry name" value="MANNOSYLTRANSFERASE YKCB-RELATED"/>
    <property type="match status" value="1"/>
</dbReference>
<keyword evidence="2" id="KW-1003">Cell membrane</keyword>
<organism evidence="10 11">
    <name type="scientific">Magnetospirillum aberrantis SpK</name>
    <dbReference type="NCBI Taxonomy" id="908842"/>
    <lineage>
        <taxon>Bacteria</taxon>
        <taxon>Pseudomonadati</taxon>
        <taxon>Pseudomonadota</taxon>
        <taxon>Alphaproteobacteria</taxon>
        <taxon>Rhodospirillales</taxon>
        <taxon>Rhodospirillaceae</taxon>
        <taxon>Magnetospirillum</taxon>
    </lineage>
</organism>
<feature type="transmembrane region" description="Helical" evidence="8">
    <location>
        <begin position="387"/>
        <end position="406"/>
    </location>
</feature>
<evidence type="ECO:0000256" key="2">
    <source>
        <dbReference type="ARBA" id="ARBA00022475"/>
    </source>
</evidence>
<feature type="transmembrane region" description="Helical" evidence="8">
    <location>
        <begin position="418"/>
        <end position="437"/>
    </location>
</feature>
<evidence type="ECO:0000256" key="8">
    <source>
        <dbReference type="SAM" id="Phobius"/>
    </source>
</evidence>
<comment type="subcellular location">
    <subcellularLocation>
        <location evidence="1">Cell membrane</location>
        <topology evidence="1">Multi-pass membrane protein</topology>
    </subcellularLocation>
</comment>
<evidence type="ECO:0000256" key="5">
    <source>
        <dbReference type="ARBA" id="ARBA00022692"/>
    </source>
</evidence>
<feature type="transmembrane region" description="Helical" evidence="8">
    <location>
        <begin position="12"/>
        <end position="32"/>
    </location>
</feature>
<keyword evidence="3" id="KW-0328">Glycosyltransferase</keyword>
<protein>
    <submittedName>
        <fullName evidence="10">Glycosyl transferase</fullName>
    </submittedName>
</protein>
<accession>A0A7C9QRE8</accession>
<feature type="transmembrane region" description="Helical" evidence="8">
    <location>
        <begin position="206"/>
        <end position="237"/>
    </location>
</feature>
<evidence type="ECO:0000256" key="3">
    <source>
        <dbReference type="ARBA" id="ARBA00022676"/>
    </source>
</evidence>
<feature type="transmembrane region" description="Helical" evidence="8">
    <location>
        <begin position="357"/>
        <end position="375"/>
    </location>
</feature>
<dbReference type="Proteomes" id="UP000480684">
    <property type="component" value="Unassembled WGS sequence"/>
</dbReference>
<evidence type="ECO:0000256" key="1">
    <source>
        <dbReference type="ARBA" id="ARBA00004651"/>
    </source>
</evidence>